<reference evidence="3 4" key="1">
    <citation type="submission" date="2019-02" db="EMBL/GenBank/DDBJ databases">
        <authorList>
            <person name="Lehtovirta-Morley E L."/>
        </authorList>
    </citation>
    <scope>NUCLEOTIDE SEQUENCE [LARGE SCALE GENOMIC DNA]</scope>
    <source>
        <strain evidence="3">NFRAN1</strain>
    </source>
</reference>
<dbReference type="Pfam" id="PF01243">
    <property type="entry name" value="PNPOx_N"/>
    <property type="match status" value="1"/>
</dbReference>
<accession>A0A484IJF3</accession>
<dbReference type="OrthoDB" id="4669at2157"/>
<evidence type="ECO:0000313" key="4">
    <source>
        <dbReference type="Proteomes" id="UP000294299"/>
    </source>
</evidence>
<dbReference type="PANTHER" id="PTHR35176">
    <property type="entry name" value="HEME OXYGENASE HI_0854-RELATED"/>
    <property type="match status" value="1"/>
</dbReference>
<dbReference type="GO" id="GO:0070967">
    <property type="term" value="F:coenzyme F420 binding"/>
    <property type="evidence" value="ECO:0007669"/>
    <property type="project" value="TreeGrafter"/>
</dbReference>
<dbReference type="GO" id="GO:0005829">
    <property type="term" value="C:cytosol"/>
    <property type="evidence" value="ECO:0007669"/>
    <property type="project" value="TreeGrafter"/>
</dbReference>
<evidence type="ECO:0000256" key="1">
    <source>
        <dbReference type="ARBA" id="ARBA00023002"/>
    </source>
</evidence>
<dbReference type="KEGG" id="nfn:NFRAN_2696"/>
<feature type="domain" description="Pyridoxamine 5'-phosphate oxidase N-terminal" evidence="2">
    <location>
        <begin position="5"/>
        <end position="106"/>
    </location>
</feature>
<dbReference type="InterPro" id="IPR011576">
    <property type="entry name" value="Pyridox_Oxase_N"/>
</dbReference>
<name>A0A484IJF3_9ARCH</name>
<dbReference type="InterPro" id="IPR012349">
    <property type="entry name" value="Split_barrel_FMN-bd"/>
</dbReference>
<sequence length="132" mass="15445">MVHFTPKELEFIKDNECCRLATSSDDKPHVVPVSYLFHADQFYIATDYNTKKFSNIKKNPNISLVIDVYKQNGNRGLTLQGVARIYEQGPIFADIYSRFYQKFEWVRNDPWKEYEAPIIEITVISKSSWGIN</sequence>
<evidence type="ECO:0000313" key="3">
    <source>
        <dbReference type="EMBL" id="VFJ15018.1"/>
    </source>
</evidence>
<dbReference type="GO" id="GO:0016627">
    <property type="term" value="F:oxidoreductase activity, acting on the CH-CH group of donors"/>
    <property type="evidence" value="ECO:0007669"/>
    <property type="project" value="TreeGrafter"/>
</dbReference>
<dbReference type="GeneID" id="39421838"/>
<dbReference type="Gene3D" id="2.30.110.10">
    <property type="entry name" value="Electron Transport, Fmn-binding Protein, Chain A"/>
    <property type="match status" value="1"/>
</dbReference>
<dbReference type="AlphaFoldDB" id="A0A484IJF3"/>
<keyword evidence="4" id="KW-1185">Reference proteome</keyword>
<dbReference type="Proteomes" id="UP000294299">
    <property type="component" value="Chromosome NFRAN"/>
</dbReference>
<dbReference type="SUPFAM" id="SSF50475">
    <property type="entry name" value="FMN-binding split barrel"/>
    <property type="match status" value="1"/>
</dbReference>
<dbReference type="EMBL" id="LR216287">
    <property type="protein sequence ID" value="VFJ15018.1"/>
    <property type="molecule type" value="Genomic_DNA"/>
</dbReference>
<gene>
    <name evidence="3" type="ORF">NFRAN_2696</name>
</gene>
<evidence type="ECO:0000259" key="2">
    <source>
        <dbReference type="Pfam" id="PF01243"/>
    </source>
</evidence>
<dbReference type="RefSeq" id="WP_134485054.1">
    <property type="nucleotide sequence ID" value="NZ_LR216287.1"/>
</dbReference>
<proteinExistence type="predicted"/>
<dbReference type="InterPro" id="IPR052019">
    <property type="entry name" value="F420H2_bilvrd_red/Heme_oxyg"/>
</dbReference>
<organism evidence="3 4">
    <name type="scientific">Candidatus Nitrosocosmicus franklandianus</name>
    <dbReference type="NCBI Taxonomy" id="1798806"/>
    <lineage>
        <taxon>Archaea</taxon>
        <taxon>Nitrososphaerota</taxon>
        <taxon>Nitrososphaeria</taxon>
        <taxon>Nitrososphaerales</taxon>
        <taxon>Nitrososphaeraceae</taxon>
        <taxon>Candidatus Nitrosocosmicus</taxon>
    </lineage>
</organism>
<dbReference type="PANTHER" id="PTHR35176:SF6">
    <property type="entry name" value="HEME OXYGENASE HI_0854-RELATED"/>
    <property type="match status" value="1"/>
</dbReference>
<keyword evidence="1" id="KW-0560">Oxidoreductase</keyword>
<protein>
    <submittedName>
        <fullName evidence="3">Pyridoxamine 5'-phosphate oxidase</fullName>
    </submittedName>
</protein>